<evidence type="ECO:0000313" key="3">
    <source>
        <dbReference type="EMBL" id="SDQ02712.1"/>
    </source>
</evidence>
<dbReference type="EMBL" id="FNJW01000005">
    <property type="protein sequence ID" value="SDQ02712.1"/>
    <property type="molecule type" value="Genomic_DNA"/>
</dbReference>
<accession>A0A1H0XIR9</accession>
<dbReference type="EMBL" id="FNJW01000005">
    <property type="protein sequence ID" value="SDQ02721.1"/>
    <property type="molecule type" value="Genomic_DNA"/>
</dbReference>
<dbReference type="Proteomes" id="UP000199481">
    <property type="component" value="Unassembled WGS sequence"/>
</dbReference>
<organism evidence="4 5">
    <name type="scientific">Carnobacterium viridans</name>
    <dbReference type="NCBI Taxonomy" id="174587"/>
    <lineage>
        <taxon>Bacteria</taxon>
        <taxon>Bacillati</taxon>
        <taxon>Bacillota</taxon>
        <taxon>Bacilli</taxon>
        <taxon>Lactobacillales</taxon>
        <taxon>Carnobacteriaceae</taxon>
        <taxon>Carnobacterium</taxon>
    </lineage>
</organism>
<feature type="transmembrane region" description="Helical" evidence="1">
    <location>
        <begin position="31"/>
        <end position="48"/>
    </location>
</feature>
<keyword evidence="1" id="KW-0472">Membrane</keyword>
<feature type="transmembrane region" description="Helical" evidence="1">
    <location>
        <begin position="9"/>
        <end position="25"/>
    </location>
</feature>
<dbReference type="EMBL" id="FNJW01000005">
    <property type="protein sequence ID" value="SDQ02704.1"/>
    <property type="molecule type" value="Genomic_DNA"/>
</dbReference>
<name>A0A1H0XIR9_9LACT</name>
<keyword evidence="1" id="KW-1133">Transmembrane helix</keyword>
<evidence type="ECO:0000313" key="4">
    <source>
        <dbReference type="EMBL" id="SDQ02721.1"/>
    </source>
</evidence>
<protein>
    <submittedName>
        <fullName evidence="4">Uncharacterized protein</fullName>
    </submittedName>
</protein>
<proteinExistence type="predicted"/>
<reference evidence="4" key="1">
    <citation type="submission" date="2016-10" db="EMBL/GenBank/DDBJ databases">
        <authorList>
            <person name="de Groot N.N."/>
        </authorList>
    </citation>
    <scope>NUCLEOTIDE SEQUENCE [LARGE SCALE GENOMIC DNA]</scope>
    <source>
        <strain evidence="4">MPL-11</strain>
    </source>
</reference>
<evidence type="ECO:0000256" key="1">
    <source>
        <dbReference type="SAM" id="Phobius"/>
    </source>
</evidence>
<dbReference type="RefSeq" id="WP_176944030.1">
    <property type="nucleotide sequence ID" value="NZ_CP084919.1"/>
</dbReference>
<reference evidence="5" key="2">
    <citation type="submission" date="2016-10" db="EMBL/GenBank/DDBJ databases">
        <authorList>
            <person name="Varghese N."/>
            <person name="Submissions S."/>
        </authorList>
    </citation>
    <scope>NUCLEOTIDE SEQUENCE [LARGE SCALE GENOMIC DNA]</scope>
    <source>
        <strain evidence="5">MPL-11</strain>
    </source>
</reference>
<dbReference type="AlphaFoldDB" id="A0A1H0XIR9"/>
<gene>
    <name evidence="2" type="ORF">SAMN04487752_0234</name>
    <name evidence="3" type="ORF">SAMN04487752_0243</name>
    <name evidence="4" type="ORF">SAMN04487752_0252</name>
</gene>
<keyword evidence="1" id="KW-0812">Transmembrane</keyword>
<evidence type="ECO:0000313" key="5">
    <source>
        <dbReference type="Proteomes" id="UP000199481"/>
    </source>
</evidence>
<keyword evidence="5" id="KW-1185">Reference proteome</keyword>
<sequence>MNKEIFKQSKFYIAIVSFFVALFYISQEGSVAMLGSFFWFLTFIVSLYKANRTVNKKN</sequence>
<evidence type="ECO:0000313" key="2">
    <source>
        <dbReference type="EMBL" id="SDQ02704.1"/>
    </source>
</evidence>